<gene>
    <name evidence="2" type="ORF">ACJ73_07308</name>
</gene>
<feature type="domain" description="Aminoglycoside phosphotransferase" evidence="1">
    <location>
        <begin position="83"/>
        <end position="256"/>
    </location>
</feature>
<evidence type="ECO:0000313" key="3">
    <source>
        <dbReference type="Proteomes" id="UP000242791"/>
    </source>
</evidence>
<evidence type="ECO:0000259" key="1">
    <source>
        <dbReference type="Pfam" id="PF01636"/>
    </source>
</evidence>
<accession>A0A1J9PYF7</accession>
<dbReference type="InterPro" id="IPR051035">
    <property type="entry name" value="Mito_inheritance_9"/>
</dbReference>
<dbReference type="OrthoDB" id="10003767at2759"/>
<name>A0A1J9PYF7_9EURO</name>
<comment type="caution">
    <text evidence="2">The sequence shown here is derived from an EMBL/GenBank/DDBJ whole genome shotgun (WGS) entry which is preliminary data.</text>
</comment>
<evidence type="ECO:0000313" key="2">
    <source>
        <dbReference type="EMBL" id="OJD21352.1"/>
    </source>
</evidence>
<dbReference type="PANTHER" id="PTHR36091:SF2">
    <property type="entry name" value="AMINOGLYCOSIDE PHOSPHOTRANSFERASE DOMAIN-CONTAINING PROTEIN"/>
    <property type="match status" value="1"/>
</dbReference>
<dbReference type="GO" id="GO:0005739">
    <property type="term" value="C:mitochondrion"/>
    <property type="evidence" value="ECO:0007669"/>
    <property type="project" value="TreeGrafter"/>
</dbReference>
<sequence>MCLTLPVARFNEELRRTERRLRFDVDALANAICLSVNRPLTDLAAIAKLTEGGFNRVLQAIFNDDYTIIARLPYRITVPKHYAVASEAATLDFLRSQGIAVPKVLGYSSVKTNPISVEYLLLEKLDGTPLGDQWFTMDTTTRVRMMRQIVDLEEKLLNIPLPASGNQIVVGPTAQFEWWYRERALLNVDRGPCVLQQNVKSSFFKKISPPEHIRHLSNYLKLTPHLDIPPSHRFSRPVLRHPDFSPNNILVNSSGKIHFQNWGDPLSETLAKPEVKLPDNFQALGREEQRTIQETMRRRIVHFYYAALTMRHLPDHFDALRNENAMLRAKLFERAGAPWEGDSLSLKYAITQARRNWPMTLPGDKDKAEHIECPVTYSEEETRQCVDEHSREVEKIQELDEMRELIGTDALG</sequence>
<dbReference type="PANTHER" id="PTHR36091">
    <property type="entry name" value="ALTERED INHERITANCE OF MITOCHONDRIA PROTEIN 9, MITOCHONDRIAL"/>
    <property type="match status" value="1"/>
</dbReference>
<proteinExistence type="predicted"/>
<dbReference type="VEuPathDB" id="FungiDB:ACJ73_07308"/>
<dbReference type="EMBL" id="LGTZ01001449">
    <property type="protein sequence ID" value="OJD21352.1"/>
    <property type="molecule type" value="Genomic_DNA"/>
</dbReference>
<reference evidence="2 3" key="1">
    <citation type="submission" date="2015-08" db="EMBL/GenBank/DDBJ databases">
        <title>Emmonsia species relationships and genome sequence.</title>
        <authorList>
            <person name="Cuomo C.A."/>
            <person name="Schwartz I.S."/>
            <person name="Kenyon C."/>
            <person name="De Hoog G.S."/>
            <person name="Govender N.P."/>
            <person name="Botha A."/>
            <person name="Moreno L."/>
            <person name="De Vries M."/>
            <person name="Munoz J.F."/>
            <person name="Stielow J.B."/>
        </authorList>
    </citation>
    <scope>NUCLEOTIDE SEQUENCE [LARGE SCALE GENOMIC DNA]</scope>
    <source>
        <strain evidence="2 3">EI222</strain>
    </source>
</reference>
<protein>
    <recommendedName>
        <fullName evidence="1">Aminoglycoside phosphotransferase domain-containing protein</fullName>
    </recommendedName>
</protein>
<keyword evidence="3" id="KW-1185">Reference proteome</keyword>
<dbReference type="Proteomes" id="UP000242791">
    <property type="component" value="Unassembled WGS sequence"/>
</dbReference>
<organism evidence="2 3">
    <name type="scientific">Blastomyces percursus</name>
    <dbReference type="NCBI Taxonomy" id="1658174"/>
    <lineage>
        <taxon>Eukaryota</taxon>
        <taxon>Fungi</taxon>
        <taxon>Dikarya</taxon>
        <taxon>Ascomycota</taxon>
        <taxon>Pezizomycotina</taxon>
        <taxon>Eurotiomycetes</taxon>
        <taxon>Eurotiomycetidae</taxon>
        <taxon>Onygenales</taxon>
        <taxon>Ajellomycetaceae</taxon>
        <taxon>Blastomyces</taxon>
    </lineage>
</organism>
<dbReference type="SUPFAM" id="SSF56112">
    <property type="entry name" value="Protein kinase-like (PK-like)"/>
    <property type="match status" value="1"/>
</dbReference>
<dbReference type="AlphaFoldDB" id="A0A1J9PYF7"/>
<dbReference type="InterPro" id="IPR002575">
    <property type="entry name" value="Aminoglycoside_PTrfase"/>
</dbReference>
<dbReference type="Pfam" id="PF01636">
    <property type="entry name" value="APH"/>
    <property type="match status" value="1"/>
</dbReference>
<dbReference type="InterPro" id="IPR011009">
    <property type="entry name" value="Kinase-like_dom_sf"/>
</dbReference>